<evidence type="ECO:0000256" key="1">
    <source>
        <dbReference type="SAM" id="Phobius"/>
    </source>
</evidence>
<evidence type="ECO:0000313" key="2">
    <source>
        <dbReference type="EMBL" id="GAA3978092.1"/>
    </source>
</evidence>
<gene>
    <name evidence="2" type="ORF">GCM10022210_31230</name>
</gene>
<evidence type="ECO:0008006" key="4">
    <source>
        <dbReference type="Google" id="ProtNLM"/>
    </source>
</evidence>
<keyword evidence="1" id="KW-0812">Transmembrane</keyword>
<organism evidence="2 3">
    <name type="scientific">Mucilaginibacter dorajii</name>
    <dbReference type="NCBI Taxonomy" id="692994"/>
    <lineage>
        <taxon>Bacteria</taxon>
        <taxon>Pseudomonadati</taxon>
        <taxon>Bacteroidota</taxon>
        <taxon>Sphingobacteriia</taxon>
        <taxon>Sphingobacteriales</taxon>
        <taxon>Sphingobacteriaceae</taxon>
        <taxon>Mucilaginibacter</taxon>
    </lineage>
</organism>
<proteinExistence type="predicted"/>
<sequence length="374" mass="44173">MEVALNYYKDYYVRNGTIGDFIAGVSGTLFSLSAFIIVYFTYIDQKEDLKKEKIEERFFELLKLHKENVSEIQINNLKEPCEEIKGRQAFNFIYEQVQICYKEIAPFFVDTENKQIYLPSYLPTIENLMLTNDSLDGVQLAQCDIAYDLVFFGVNYDDITVLLRLFSEVYQGEFIRKVALYISAKPLDKDLLLHWEKVANTVNKLEVVNSIENFRHGIEIANPNNLNYYHHHLKKILATPNFSKFYAGHQDVIGHYYRHIFQTVKYINKQSLLTYDEKYEYIKTLRAQLSTVEQYLFFFNSISFMGRSWEFNSLKQDSTKNDVNNYLVTKFSFIKNIPNQFIFQDIVLKNYYPLVHFEFEAEPLKRAAVAKLFN</sequence>
<dbReference type="Pfam" id="PF16872">
    <property type="entry name" value="putAbiC"/>
    <property type="match status" value="1"/>
</dbReference>
<dbReference type="Proteomes" id="UP001500742">
    <property type="component" value="Unassembled WGS sequence"/>
</dbReference>
<evidence type="ECO:0000313" key="3">
    <source>
        <dbReference type="Proteomes" id="UP001500742"/>
    </source>
</evidence>
<name>A0ABP7Q879_9SPHI</name>
<keyword evidence="1" id="KW-0472">Membrane</keyword>
<comment type="caution">
    <text evidence="2">The sequence shown here is derived from an EMBL/GenBank/DDBJ whole genome shotgun (WGS) entry which is preliminary data.</text>
</comment>
<accession>A0ABP7Q879</accession>
<keyword evidence="3" id="KW-1185">Reference proteome</keyword>
<dbReference type="EMBL" id="BAAAZC010000023">
    <property type="protein sequence ID" value="GAA3978092.1"/>
    <property type="molecule type" value="Genomic_DNA"/>
</dbReference>
<reference evidence="3" key="1">
    <citation type="journal article" date="2019" name="Int. J. Syst. Evol. Microbiol.">
        <title>The Global Catalogue of Microorganisms (GCM) 10K type strain sequencing project: providing services to taxonomists for standard genome sequencing and annotation.</title>
        <authorList>
            <consortium name="The Broad Institute Genomics Platform"/>
            <consortium name="The Broad Institute Genome Sequencing Center for Infectious Disease"/>
            <person name="Wu L."/>
            <person name="Ma J."/>
        </authorList>
    </citation>
    <scope>NUCLEOTIDE SEQUENCE [LARGE SCALE GENOMIC DNA]</scope>
    <source>
        <strain evidence="3">JCM 16601</strain>
    </source>
</reference>
<feature type="transmembrane region" description="Helical" evidence="1">
    <location>
        <begin position="21"/>
        <end position="43"/>
    </location>
</feature>
<protein>
    <recommendedName>
        <fullName evidence="4">Phage abortive infection protein</fullName>
    </recommendedName>
</protein>
<dbReference type="InterPro" id="IPR031709">
    <property type="entry name" value="PutAbiC"/>
</dbReference>
<keyword evidence="1" id="KW-1133">Transmembrane helix</keyword>